<dbReference type="SUPFAM" id="SSF69065">
    <property type="entry name" value="RNase III domain-like"/>
    <property type="match status" value="1"/>
</dbReference>
<dbReference type="InterPro" id="IPR000999">
    <property type="entry name" value="RNase_III_dom"/>
</dbReference>
<feature type="domain" description="RNase III" evidence="11">
    <location>
        <begin position="7"/>
        <end position="136"/>
    </location>
</feature>
<organism evidence="12 19">
    <name type="scientific">Eisenbergiella tayi</name>
    <dbReference type="NCBI Taxonomy" id="1432052"/>
    <lineage>
        <taxon>Bacteria</taxon>
        <taxon>Bacillati</taxon>
        <taxon>Bacillota</taxon>
        <taxon>Clostridia</taxon>
        <taxon>Lachnospirales</taxon>
        <taxon>Lachnospiraceae</taxon>
        <taxon>Eisenbergiella</taxon>
    </lineage>
</organism>
<evidence type="ECO:0000256" key="5">
    <source>
        <dbReference type="ARBA" id="ARBA00022722"/>
    </source>
</evidence>
<comment type="subunit">
    <text evidence="9">Homodimer.</text>
</comment>
<evidence type="ECO:0000313" key="12">
    <source>
        <dbReference type="EMBL" id="ODM02172.1"/>
    </source>
</evidence>
<dbReference type="Proteomes" id="UP000094271">
    <property type="component" value="Unassembled WGS sequence"/>
</dbReference>
<comment type="caution">
    <text evidence="12">The sequence shown here is derived from an EMBL/GenBank/DDBJ whole genome shotgun (WGS) entry which is preliminary data.</text>
</comment>
<dbReference type="PANTHER" id="PTHR11207">
    <property type="entry name" value="RIBONUCLEASE III"/>
    <property type="match status" value="1"/>
</dbReference>
<dbReference type="GeneID" id="93304318"/>
<dbReference type="InterPro" id="IPR011907">
    <property type="entry name" value="RNase_III"/>
</dbReference>
<proteinExistence type="inferred from homology"/>
<evidence type="ECO:0000256" key="8">
    <source>
        <dbReference type="ARBA" id="ARBA00022884"/>
    </source>
</evidence>
<name>A0A1E3A092_9FIRM</name>
<dbReference type="PROSITE" id="PS50142">
    <property type="entry name" value="RNASE_3_2"/>
    <property type="match status" value="1"/>
</dbReference>
<feature type="active site" evidence="9">
    <location>
        <position position="53"/>
    </location>
</feature>
<dbReference type="Gene3D" id="3.30.160.20">
    <property type="match status" value="1"/>
</dbReference>
<dbReference type="CDD" id="cd00593">
    <property type="entry name" value="RIBOc"/>
    <property type="match status" value="1"/>
</dbReference>
<keyword evidence="9" id="KW-0460">Magnesium</keyword>
<dbReference type="SUPFAM" id="SSF54768">
    <property type="entry name" value="dsRNA-binding domain-like"/>
    <property type="match status" value="1"/>
</dbReference>
<dbReference type="PANTHER" id="PTHR11207:SF0">
    <property type="entry name" value="RIBONUCLEASE 3"/>
    <property type="match status" value="1"/>
</dbReference>
<comment type="similarity">
    <text evidence="2">Belongs to the ribonuclease III family.</text>
</comment>
<evidence type="ECO:0000256" key="7">
    <source>
        <dbReference type="ARBA" id="ARBA00022801"/>
    </source>
</evidence>
<feature type="binding site" evidence="9">
    <location>
        <position position="122"/>
    </location>
    <ligand>
        <name>Mg(2+)</name>
        <dbReference type="ChEBI" id="CHEBI:18420"/>
    </ligand>
</feature>
<keyword evidence="9" id="KW-0479">Metal-binding</keyword>
<feature type="binding site" evidence="9">
    <location>
        <position position="125"/>
    </location>
    <ligand>
        <name>Mg(2+)</name>
        <dbReference type="ChEBI" id="CHEBI:18420"/>
    </ligand>
</feature>
<evidence type="ECO:0000313" key="19">
    <source>
        <dbReference type="Proteomes" id="UP000095003"/>
    </source>
</evidence>
<keyword evidence="18" id="KW-1185">Reference proteome</keyword>
<dbReference type="PROSITE" id="PS50137">
    <property type="entry name" value="DS_RBD"/>
    <property type="match status" value="1"/>
</dbReference>
<dbReference type="GO" id="GO:0019843">
    <property type="term" value="F:rRNA binding"/>
    <property type="evidence" value="ECO:0007669"/>
    <property type="project" value="UniProtKB-KW"/>
</dbReference>
<feature type="active site" evidence="9">
    <location>
        <position position="125"/>
    </location>
</feature>
<dbReference type="GO" id="GO:0008033">
    <property type="term" value="P:tRNA processing"/>
    <property type="evidence" value="ECO:0007669"/>
    <property type="project" value="UniProtKB-KW"/>
</dbReference>
<keyword evidence="8 9" id="KW-0694">RNA-binding</keyword>
<comment type="subcellular location">
    <subcellularLocation>
        <location evidence="9">Cytoplasm</location>
    </subcellularLocation>
</comment>
<dbReference type="NCBIfam" id="TIGR02191">
    <property type="entry name" value="RNaseIII"/>
    <property type="match status" value="1"/>
</dbReference>
<sequence length="253" mass="28346">MSIKYTLEGLEKKIGYVFRDKMLLRQALTHSSFANEQKINKLEDYERLEFLGDAVLELVSSEFLFSENPEMPEGKLTKLRSSMVCEPALAYCARDLELGQYMLLGKGEEATGGRGRDSITSDAMEAVIGALYLDGGFQAAHDFIHRFVLSDLENKILFYDSKTVLQEMIQTMPEAEFVYALTGEEGPDHDKEFLVDAVLNNKVIGKGKGRTKKAAEQQAAYEAILALRKNMEAEKSIEGIHSMEAKPSIENKD</sequence>
<dbReference type="GO" id="GO:0046872">
    <property type="term" value="F:metal ion binding"/>
    <property type="evidence" value="ECO:0007669"/>
    <property type="project" value="UniProtKB-KW"/>
</dbReference>
<keyword evidence="4 9" id="KW-0507">mRNA processing</keyword>
<dbReference type="PROSITE" id="PS00517">
    <property type="entry name" value="RNASE_3_1"/>
    <property type="match status" value="1"/>
</dbReference>
<dbReference type="Proteomes" id="UP000094067">
    <property type="component" value="Unassembled WGS sequence"/>
</dbReference>
<dbReference type="EMBL" id="MCGI01000010">
    <property type="protein sequence ID" value="ODM02172.1"/>
    <property type="molecule type" value="Genomic_DNA"/>
</dbReference>
<dbReference type="PATRIC" id="fig|1432052.3.peg.6971"/>
<dbReference type="EMBL" id="MEHA01000030">
    <property type="protein sequence ID" value="ODR44445.1"/>
    <property type="molecule type" value="Genomic_DNA"/>
</dbReference>
<keyword evidence="6 9" id="KW-0255">Endonuclease</keyword>
<gene>
    <name evidence="9 12" type="primary">rnc</name>
    <name evidence="12" type="ORF">BEH84_06315</name>
    <name evidence="14" type="ORF">BEI59_28590</name>
    <name evidence="13" type="ORF">BEI61_03766</name>
    <name evidence="15" type="ORF">BEI63_19390</name>
</gene>
<dbReference type="GO" id="GO:0006364">
    <property type="term" value="P:rRNA processing"/>
    <property type="evidence" value="ECO:0007669"/>
    <property type="project" value="UniProtKB-UniRule"/>
</dbReference>
<dbReference type="AlphaFoldDB" id="A0A1E3A092"/>
<evidence type="ECO:0000256" key="2">
    <source>
        <dbReference type="ARBA" id="ARBA00010183"/>
    </source>
</evidence>
<dbReference type="GO" id="GO:0003725">
    <property type="term" value="F:double-stranded RNA binding"/>
    <property type="evidence" value="ECO:0007669"/>
    <property type="project" value="TreeGrafter"/>
</dbReference>
<dbReference type="EMBL" id="MCGH01000003">
    <property type="protein sequence ID" value="ODM02972.1"/>
    <property type="molecule type" value="Genomic_DNA"/>
</dbReference>
<comment type="function">
    <text evidence="9">Digests double-stranded RNA. Involved in the processing of primary rRNA transcript to yield the immediate precursors to the large and small rRNAs (23S and 16S). Processes some mRNAs, and tRNAs when they are encoded in the rRNA operon. Processes pre-crRNA and tracrRNA of type II CRISPR loci if present in the organism.</text>
</comment>
<dbReference type="CDD" id="cd10845">
    <property type="entry name" value="DSRM_RNAse_III_family"/>
    <property type="match status" value="1"/>
</dbReference>
<dbReference type="Proteomes" id="UP000094869">
    <property type="component" value="Unassembled WGS sequence"/>
</dbReference>
<evidence type="ECO:0000313" key="18">
    <source>
        <dbReference type="Proteomes" id="UP000094869"/>
    </source>
</evidence>
<reference evidence="15 18" key="2">
    <citation type="submission" date="2016-08" db="EMBL/GenBank/DDBJ databases">
        <title>Characterization of Isolates of Eisenbergiella tayi Derived from Blood Cultures, Using Whole Genome Sequencing.</title>
        <authorList>
            <person name="Bernier A.-M."/>
            <person name="Burdz T."/>
            <person name="Wiebe D."/>
            <person name="Bernard K."/>
        </authorList>
    </citation>
    <scope>NUCLEOTIDE SEQUENCE [LARGE SCALE GENOMIC DNA]</scope>
    <source>
        <strain evidence="15 18">NML120146</strain>
    </source>
</reference>
<evidence type="ECO:0000313" key="17">
    <source>
        <dbReference type="Proteomes" id="UP000094271"/>
    </source>
</evidence>
<keyword evidence="9" id="KW-0963">Cytoplasm</keyword>
<evidence type="ECO:0000256" key="3">
    <source>
        <dbReference type="ARBA" id="ARBA00022552"/>
    </source>
</evidence>
<dbReference type="EMBL" id="MEHD01000028">
    <property type="protein sequence ID" value="ODR52893.1"/>
    <property type="molecule type" value="Genomic_DNA"/>
</dbReference>
<dbReference type="Gene3D" id="1.10.1520.10">
    <property type="entry name" value="Ribonuclease III domain"/>
    <property type="match status" value="1"/>
</dbReference>
<dbReference type="GO" id="GO:0004525">
    <property type="term" value="F:ribonuclease III activity"/>
    <property type="evidence" value="ECO:0007669"/>
    <property type="project" value="UniProtKB-UniRule"/>
</dbReference>
<evidence type="ECO:0000259" key="10">
    <source>
        <dbReference type="PROSITE" id="PS50137"/>
    </source>
</evidence>
<protein>
    <recommendedName>
        <fullName evidence="9">Ribonuclease 3</fullName>
        <ecNumber evidence="9">3.1.26.3</ecNumber>
    </recommendedName>
    <alternativeName>
        <fullName evidence="9">Ribonuclease III</fullName>
        <shortName evidence="9">RNase III</shortName>
    </alternativeName>
</protein>
<evidence type="ECO:0000256" key="1">
    <source>
        <dbReference type="ARBA" id="ARBA00000109"/>
    </source>
</evidence>
<keyword evidence="7 9" id="KW-0378">Hydrolase</keyword>
<keyword evidence="3 9" id="KW-0698">rRNA processing</keyword>
<dbReference type="Pfam" id="PF14622">
    <property type="entry name" value="Ribonucleas_3_3"/>
    <property type="match status" value="1"/>
</dbReference>
<comment type="catalytic activity">
    <reaction evidence="1 9">
        <text>Endonucleolytic cleavage to 5'-phosphomonoester.</text>
        <dbReference type="EC" id="3.1.26.3"/>
    </reaction>
</comment>
<evidence type="ECO:0000256" key="6">
    <source>
        <dbReference type="ARBA" id="ARBA00022759"/>
    </source>
</evidence>
<dbReference type="HAMAP" id="MF_00104">
    <property type="entry name" value="RNase_III"/>
    <property type="match status" value="1"/>
</dbReference>
<dbReference type="GO" id="GO:0006397">
    <property type="term" value="P:mRNA processing"/>
    <property type="evidence" value="ECO:0007669"/>
    <property type="project" value="UniProtKB-UniRule"/>
</dbReference>
<evidence type="ECO:0000313" key="13">
    <source>
        <dbReference type="EMBL" id="ODM02972.1"/>
    </source>
</evidence>
<evidence type="ECO:0000313" key="16">
    <source>
        <dbReference type="Proteomes" id="UP000094067"/>
    </source>
</evidence>
<evidence type="ECO:0000259" key="11">
    <source>
        <dbReference type="PROSITE" id="PS50142"/>
    </source>
</evidence>
<feature type="binding site" evidence="9">
    <location>
        <position position="49"/>
    </location>
    <ligand>
        <name>Mg(2+)</name>
        <dbReference type="ChEBI" id="CHEBI:18420"/>
    </ligand>
</feature>
<dbReference type="RefSeq" id="WP_069154732.1">
    <property type="nucleotide sequence ID" value="NZ_BAABXS010000001.1"/>
</dbReference>
<keyword evidence="9" id="KW-0819">tRNA processing</keyword>
<evidence type="ECO:0000313" key="15">
    <source>
        <dbReference type="EMBL" id="ODR52893.1"/>
    </source>
</evidence>
<dbReference type="InterPro" id="IPR014720">
    <property type="entry name" value="dsRBD_dom"/>
</dbReference>
<dbReference type="GO" id="GO:0010468">
    <property type="term" value="P:regulation of gene expression"/>
    <property type="evidence" value="ECO:0007669"/>
    <property type="project" value="TreeGrafter"/>
</dbReference>
<dbReference type="SMART" id="SM00358">
    <property type="entry name" value="DSRM"/>
    <property type="match status" value="1"/>
</dbReference>
<dbReference type="GO" id="GO:0005737">
    <property type="term" value="C:cytoplasm"/>
    <property type="evidence" value="ECO:0007669"/>
    <property type="project" value="UniProtKB-SubCell"/>
</dbReference>
<feature type="domain" description="DRBM" evidence="10">
    <location>
        <begin position="160"/>
        <end position="229"/>
    </location>
</feature>
<dbReference type="InterPro" id="IPR036389">
    <property type="entry name" value="RNase_III_sf"/>
</dbReference>
<dbReference type="Pfam" id="PF00035">
    <property type="entry name" value="dsrm"/>
    <property type="match status" value="1"/>
</dbReference>
<dbReference type="FunFam" id="1.10.1520.10:FF:000001">
    <property type="entry name" value="Ribonuclease 3"/>
    <property type="match status" value="1"/>
</dbReference>
<keyword evidence="5 9" id="KW-0540">Nuclease</keyword>
<dbReference type="Proteomes" id="UP000095003">
    <property type="component" value="Unassembled WGS sequence"/>
</dbReference>
<dbReference type="OrthoDB" id="9805026at2"/>
<evidence type="ECO:0000256" key="4">
    <source>
        <dbReference type="ARBA" id="ARBA00022664"/>
    </source>
</evidence>
<dbReference type="SMART" id="SM00535">
    <property type="entry name" value="RIBOc"/>
    <property type="match status" value="1"/>
</dbReference>
<keyword evidence="9" id="KW-0699">rRNA-binding</keyword>
<reference evidence="16 19" key="1">
    <citation type="submission" date="2016-07" db="EMBL/GenBank/DDBJ databases">
        <title>Characterization of isolates of Eisenbergiella tayi derived from blood cultures, using whole genome sequencing.</title>
        <authorList>
            <person name="Burdz T."/>
            <person name="Wiebe D."/>
            <person name="Huynh C."/>
            <person name="Bernard K."/>
        </authorList>
    </citation>
    <scope>NUCLEOTIDE SEQUENCE [LARGE SCALE GENOMIC DNA]</scope>
    <source>
        <strain evidence="13 16">NML 110608</strain>
        <strain evidence="12 19">NML 120489</strain>
    </source>
</reference>
<reference evidence="14 17" key="3">
    <citation type="submission" date="2016-08" db="EMBL/GenBank/DDBJ databases">
        <authorList>
            <person name="Seilhamer J.J."/>
        </authorList>
    </citation>
    <scope>NUCLEOTIDE SEQUENCE [LARGE SCALE GENOMIC DNA]</scope>
    <source>
        <strain evidence="14 17">NML150140-1</strain>
    </source>
</reference>
<comment type="cofactor">
    <cofactor evidence="9">
        <name>Mg(2+)</name>
        <dbReference type="ChEBI" id="CHEBI:18420"/>
    </cofactor>
</comment>
<evidence type="ECO:0000313" key="14">
    <source>
        <dbReference type="EMBL" id="ODR44445.1"/>
    </source>
</evidence>
<dbReference type="EC" id="3.1.26.3" evidence="9"/>
<evidence type="ECO:0000256" key="9">
    <source>
        <dbReference type="HAMAP-Rule" id="MF_00104"/>
    </source>
</evidence>
<accession>A0A1E3A092</accession>